<dbReference type="PANTHER" id="PTHR43133">
    <property type="entry name" value="RNA POLYMERASE ECF-TYPE SIGMA FACTO"/>
    <property type="match status" value="1"/>
</dbReference>
<proteinExistence type="inferred from homology"/>
<evidence type="ECO:0000259" key="6">
    <source>
        <dbReference type="Pfam" id="PF08281"/>
    </source>
</evidence>
<dbReference type="CDD" id="cd06171">
    <property type="entry name" value="Sigma70_r4"/>
    <property type="match status" value="1"/>
</dbReference>
<dbReference type="InterPro" id="IPR013325">
    <property type="entry name" value="RNA_pol_sigma_r2"/>
</dbReference>
<dbReference type="InterPro" id="IPR014284">
    <property type="entry name" value="RNA_pol_sigma-70_dom"/>
</dbReference>
<keyword evidence="3" id="KW-0731">Sigma factor</keyword>
<dbReference type="Pfam" id="PF08281">
    <property type="entry name" value="Sigma70_r4_2"/>
    <property type="match status" value="1"/>
</dbReference>
<dbReference type="PANTHER" id="PTHR43133:SF51">
    <property type="entry name" value="RNA POLYMERASE SIGMA FACTOR"/>
    <property type="match status" value="1"/>
</dbReference>
<organism evidence="7 8">
    <name type="scientific">Sedimentibacter acidaminivorans</name>
    <dbReference type="NCBI Taxonomy" id="913099"/>
    <lineage>
        <taxon>Bacteria</taxon>
        <taxon>Bacillati</taxon>
        <taxon>Bacillota</taxon>
        <taxon>Tissierellia</taxon>
        <taxon>Sedimentibacter</taxon>
    </lineage>
</organism>
<dbReference type="InterPro" id="IPR007627">
    <property type="entry name" value="RNA_pol_sigma70_r2"/>
</dbReference>
<keyword evidence="4" id="KW-0804">Transcription</keyword>
<comment type="similarity">
    <text evidence="1">Belongs to the sigma-70 factor family. ECF subfamily.</text>
</comment>
<evidence type="ECO:0000256" key="4">
    <source>
        <dbReference type="ARBA" id="ARBA00023163"/>
    </source>
</evidence>
<dbReference type="SUPFAM" id="SSF88946">
    <property type="entry name" value="Sigma2 domain of RNA polymerase sigma factors"/>
    <property type="match status" value="1"/>
</dbReference>
<evidence type="ECO:0000256" key="3">
    <source>
        <dbReference type="ARBA" id="ARBA00023082"/>
    </source>
</evidence>
<accession>A0ABS4GEF8</accession>
<evidence type="ECO:0000259" key="5">
    <source>
        <dbReference type="Pfam" id="PF04542"/>
    </source>
</evidence>
<dbReference type="Proteomes" id="UP001519342">
    <property type="component" value="Unassembled WGS sequence"/>
</dbReference>
<evidence type="ECO:0000256" key="1">
    <source>
        <dbReference type="ARBA" id="ARBA00010641"/>
    </source>
</evidence>
<sequence length="193" mass="22680">MKDNELWLIEQSRKGNVEAFEELIKEHKKSAYKIALRVLRNVEDAEDISQEALIKVFKNIQNFNMQSTFKVWMYRIVVNACLDFKRKKTIDAYSLDETIKFDGNNEVKKEIEDNTNNPDVMIEKNFDSKMVSDAVNKLDDDFKTIIILRDIKGFSYQEISQILSCNLGTVKSRLSRARKNLKQIIEEEIKIQY</sequence>
<protein>
    <submittedName>
        <fullName evidence="7">RNA polymerase sigma-70 factor (ECF subfamily)</fullName>
    </submittedName>
</protein>
<evidence type="ECO:0000256" key="2">
    <source>
        <dbReference type="ARBA" id="ARBA00023015"/>
    </source>
</evidence>
<dbReference type="NCBIfam" id="TIGR02937">
    <property type="entry name" value="sigma70-ECF"/>
    <property type="match status" value="1"/>
</dbReference>
<dbReference type="EMBL" id="JAGGKS010000005">
    <property type="protein sequence ID" value="MBP1926080.1"/>
    <property type="molecule type" value="Genomic_DNA"/>
</dbReference>
<dbReference type="Gene3D" id="1.10.1740.10">
    <property type="match status" value="1"/>
</dbReference>
<dbReference type="InterPro" id="IPR013324">
    <property type="entry name" value="RNA_pol_sigma_r3/r4-like"/>
</dbReference>
<evidence type="ECO:0000313" key="7">
    <source>
        <dbReference type="EMBL" id="MBP1926080.1"/>
    </source>
</evidence>
<dbReference type="InterPro" id="IPR036388">
    <property type="entry name" value="WH-like_DNA-bd_sf"/>
</dbReference>
<dbReference type="Pfam" id="PF04542">
    <property type="entry name" value="Sigma70_r2"/>
    <property type="match status" value="1"/>
</dbReference>
<keyword evidence="2" id="KW-0805">Transcription regulation</keyword>
<comment type="caution">
    <text evidence="7">The sequence shown here is derived from an EMBL/GenBank/DDBJ whole genome shotgun (WGS) entry which is preliminary data.</text>
</comment>
<name>A0ABS4GEF8_9FIRM</name>
<dbReference type="RefSeq" id="WP_209511814.1">
    <property type="nucleotide sequence ID" value="NZ_JAGGKS010000005.1"/>
</dbReference>
<evidence type="ECO:0000313" key="8">
    <source>
        <dbReference type="Proteomes" id="UP001519342"/>
    </source>
</evidence>
<dbReference type="InterPro" id="IPR039425">
    <property type="entry name" value="RNA_pol_sigma-70-like"/>
</dbReference>
<dbReference type="Gene3D" id="1.10.10.10">
    <property type="entry name" value="Winged helix-like DNA-binding domain superfamily/Winged helix DNA-binding domain"/>
    <property type="match status" value="1"/>
</dbReference>
<gene>
    <name evidence="7" type="ORF">J2Z76_001944</name>
</gene>
<dbReference type="SUPFAM" id="SSF88659">
    <property type="entry name" value="Sigma3 and sigma4 domains of RNA polymerase sigma factors"/>
    <property type="match status" value="1"/>
</dbReference>
<reference evidence="7 8" key="1">
    <citation type="submission" date="2021-03" db="EMBL/GenBank/DDBJ databases">
        <title>Genomic Encyclopedia of Type Strains, Phase IV (KMG-IV): sequencing the most valuable type-strain genomes for metagenomic binning, comparative biology and taxonomic classification.</title>
        <authorList>
            <person name="Goeker M."/>
        </authorList>
    </citation>
    <scope>NUCLEOTIDE SEQUENCE [LARGE SCALE GENOMIC DNA]</scope>
    <source>
        <strain evidence="7 8">DSM 24004</strain>
    </source>
</reference>
<feature type="domain" description="RNA polymerase sigma factor 70 region 4 type 2" evidence="6">
    <location>
        <begin position="130"/>
        <end position="181"/>
    </location>
</feature>
<dbReference type="InterPro" id="IPR013249">
    <property type="entry name" value="RNA_pol_sigma70_r4_t2"/>
</dbReference>
<keyword evidence="8" id="KW-1185">Reference proteome</keyword>
<feature type="domain" description="RNA polymerase sigma-70 region 2" evidence="5">
    <location>
        <begin position="23"/>
        <end position="88"/>
    </location>
</feature>